<protein>
    <submittedName>
        <fullName evidence="2">Uncharacterized protein</fullName>
    </submittedName>
</protein>
<evidence type="ECO:0000313" key="2">
    <source>
        <dbReference type="WBParaSite" id="MBELARI_LOCUS4063"/>
    </source>
</evidence>
<keyword evidence="1" id="KW-1185">Reference proteome</keyword>
<accession>A0AAF3FAU6</accession>
<dbReference type="Proteomes" id="UP000887575">
    <property type="component" value="Unassembled WGS sequence"/>
</dbReference>
<dbReference type="WBParaSite" id="MBELARI_LOCUS4063">
    <property type="protein sequence ID" value="MBELARI_LOCUS4063"/>
    <property type="gene ID" value="MBELARI_LOCUS4063"/>
</dbReference>
<reference evidence="2" key="1">
    <citation type="submission" date="2024-02" db="UniProtKB">
        <authorList>
            <consortium name="WormBaseParasite"/>
        </authorList>
    </citation>
    <scope>IDENTIFICATION</scope>
</reference>
<sequence length="263" mass="30341">MSNRNLNAPLNHHTEQTYWDRRSSCFMQNPILNNQPPQFDPFRGPEIFHMAQQFLQAQQAQQAQLTYGRIPLGQMQWMPTQNLNMVGLQNDISSSRRYSFSAQNLAPNIPGSHLGSRGRMNKPERCHLPQDTTRIQQSVHAKNDPSTRPIHGKCVSSQRLNFVGQREMVTPALMKRARLHLKFSNLPPNFTCKDVIQQILGTDKMLVTCHGKPDISLQRGKDGSIFCLAQFINEMEAEKIRVFWNETQIMKGREKLIVEYFNH</sequence>
<dbReference type="AlphaFoldDB" id="A0AAF3FAU6"/>
<organism evidence="1 2">
    <name type="scientific">Mesorhabditis belari</name>
    <dbReference type="NCBI Taxonomy" id="2138241"/>
    <lineage>
        <taxon>Eukaryota</taxon>
        <taxon>Metazoa</taxon>
        <taxon>Ecdysozoa</taxon>
        <taxon>Nematoda</taxon>
        <taxon>Chromadorea</taxon>
        <taxon>Rhabditida</taxon>
        <taxon>Rhabditina</taxon>
        <taxon>Rhabditomorpha</taxon>
        <taxon>Rhabditoidea</taxon>
        <taxon>Rhabditidae</taxon>
        <taxon>Mesorhabditinae</taxon>
        <taxon>Mesorhabditis</taxon>
    </lineage>
</organism>
<proteinExistence type="predicted"/>
<evidence type="ECO:0000313" key="1">
    <source>
        <dbReference type="Proteomes" id="UP000887575"/>
    </source>
</evidence>
<name>A0AAF3FAU6_9BILA</name>